<dbReference type="SUPFAM" id="SSF90123">
    <property type="entry name" value="ABC transporter transmembrane region"/>
    <property type="match status" value="2"/>
</dbReference>
<feature type="transmembrane region" description="Helical" evidence="8">
    <location>
        <begin position="979"/>
        <end position="1003"/>
    </location>
</feature>
<comment type="caution">
    <text evidence="11">The sequence shown here is derived from an EMBL/GenBank/DDBJ whole genome shotgun (WGS) entry which is preliminary data.</text>
</comment>
<evidence type="ECO:0000259" key="9">
    <source>
        <dbReference type="PROSITE" id="PS50893"/>
    </source>
</evidence>
<proteinExistence type="predicted"/>
<evidence type="ECO:0000259" key="10">
    <source>
        <dbReference type="PROSITE" id="PS50929"/>
    </source>
</evidence>
<accession>A0ABP9F3T9</accession>
<keyword evidence="6 8" id="KW-0472">Membrane</keyword>
<dbReference type="InterPro" id="IPR003593">
    <property type="entry name" value="AAA+_ATPase"/>
</dbReference>
<feature type="transmembrane region" description="Helical" evidence="8">
    <location>
        <begin position="303"/>
        <end position="327"/>
    </location>
</feature>
<dbReference type="InterPro" id="IPR011527">
    <property type="entry name" value="ABC1_TM_dom"/>
</dbReference>
<dbReference type="Pfam" id="PF00664">
    <property type="entry name" value="ABC_membrane"/>
    <property type="match status" value="2"/>
</dbReference>
<feature type="transmembrane region" description="Helical" evidence="8">
    <location>
        <begin position="78"/>
        <end position="97"/>
    </location>
</feature>
<evidence type="ECO:0000256" key="5">
    <source>
        <dbReference type="ARBA" id="ARBA00022989"/>
    </source>
</evidence>
<dbReference type="SMART" id="SM00382">
    <property type="entry name" value="AAA"/>
    <property type="match status" value="2"/>
</dbReference>
<dbReference type="InterPro" id="IPR003439">
    <property type="entry name" value="ABC_transporter-like_ATP-bd"/>
</dbReference>
<feature type="compositionally biased region" description="Basic and acidic residues" evidence="7">
    <location>
        <begin position="47"/>
        <end position="58"/>
    </location>
</feature>
<feature type="region of interest" description="Disordered" evidence="7">
    <location>
        <begin position="1"/>
        <end position="62"/>
    </location>
</feature>
<evidence type="ECO:0000256" key="4">
    <source>
        <dbReference type="ARBA" id="ARBA00022840"/>
    </source>
</evidence>
<feature type="transmembrane region" description="Helical" evidence="8">
    <location>
        <begin position="1009"/>
        <end position="1027"/>
    </location>
</feature>
<dbReference type="PROSITE" id="PS00211">
    <property type="entry name" value="ABC_TRANSPORTER_1"/>
    <property type="match status" value="1"/>
</dbReference>
<feature type="transmembrane region" description="Helical" evidence="8">
    <location>
        <begin position="874"/>
        <end position="893"/>
    </location>
</feature>
<feature type="transmembrane region" description="Helical" evidence="8">
    <location>
        <begin position="333"/>
        <end position="359"/>
    </location>
</feature>
<dbReference type="PROSITE" id="PS50893">
    <property type="entry name" value="ABC_TRANSPORTER_2"/>
    <property type="match status" value="2"/>
</dbReference>
<feature type="domain" description="ABC transmembrane type-1" evidence="10">
    <location>
        <begin position="82"/>
        <end position="362"/>
    </location>
</feature>
<keyword evidence="12" id="KW-1185">Reference proteome</keyword>
<evidence type="ECO:0000313" key="11">
    <source>
        <dbReference type="EMBL" id="GAA4892025.1"/>
    </source>
</evidence>
<evidence type="ECO:0000256" key="7">
    <source>
        <dbReference type="SAM" id="MobiDB-lite"/>
    </source>
</evidence>
<feature type="transmembrane region" description="Helical" evidence="8">
    <location>
        <begin position="218"/>
        <end position="235"/>
    </location>
</feature>
<keyword evidence="2 8" id="KW-0812">Transmembrane</keyword>
<protein>
    <submittedName>
        <fullName evidence="11">ABC transporter ATP-binding protein</fullName>
    </submittedName>
</protein>
<dbReference type="CDD" id="cd18543">
    <property type="entry name" value="ABC_6TM_Rv0194_D1_like"/>
    <property type="match status" value="1"/>
</dbReference>
<dbReference type="CDD" id="cd18546">
    <property type="entry name" value="ABC_6TM_Rv0194_D2_like"/>
    <property type="match status" value="1"/>
</dbReference>
<dbReference type="PROSITE" id="PS50929">
    <property type="entry name" value="ABC_TM1F"/>
    <property type="match status" value="2"/>
</dbReference>
<dbReference type="Gene3D" id="1.20.1560.10">
    <property type="entry name" value="ABC transporter type 1, transmembrane domain"/>
    <property type="match status" value="2"/>
</dbReference>
<organism evidence="11 12">
    <name type="scientific">Actinomycetospora straminea</name>
    <dbReference type="NCBI Taxonomy" id="663607"/>
    <lineage>
        <taxon>Bacteria</taxon>
        <taxon>Bacillati</taxon>
        <taxon>Actinomycetota</taxon>
        <taxon>Actinomycetes</taxon>
        <taxon>Pseudonocardiales</taxon>
        <taxon>Pseudonocardiaceae</taxon>
        <taxon>Actinomycetospora</taxon>
    </lineage>
</organism>
<feature type="transmembrane region" description="Helical" evidence="8">
    <location>
        <begin position="117"/>
        <end position="137"/>
    </location>
</feature>
<feature type="domain" description="ABC transporter" evidence="9">
    <location>
        <begin position="396"/>
        <end position="634"/>
    </location>
</feature>
<evidence type="ECO:0000256" key="6">
    <source>
        <dbReference type="ARBA" id="ARBA00023136"/>
    </source>
</evidence>
<feature type="domain" description="ABC transporter" evidence="9">
    <location>
        <begin position="1075"/>
        <end position="1310"/>
    </location>
</feature>
<dbReference type="SUPFAM" id="SSF52540">
    <property type="entry name" value="P-loop containing nucleoside triphosphate hydrolases"/>
    <property type="match status" value="2"/>
</dbReference>
<evidence type="ECO:0000256" key="3">
    <source>
        <dbReference type="ARBA" id="ARBA00022741"/>
    </source>
</evidence>
<evidence type="ECO:0000313" key="12">
    <source>
        <dbReference type="Proteomes" id="UP001500457"/>
    </source>
</evidence>
<feature type="domain" description="ABC transmembrane type-1" evidence="10">
    <location>
        <begin position="759"/>
        <end position="1041"/>
    </location>
</feature>
<keyword evidence="3" id="KW-0547">Nucleotide-binding</keyword>
<keyword evidence="5 8" id="KW-1133">Transmembrane helix</keyword>
<evidence type="ECO:0000256" key="2">
    <source>
        <dbReference type="ARBA" id="ARBA00022692"/>
    </source>
</evidence>
<feature type="transmembrane region" description="Helical" evidence="8">
    <location>
        <begin position="756"/>
        <end position="775"/>
    </location>
</feature>
<dbReference type="Pfam" id="PF00005">
    <property type="entry name" value="ABC_tran"/>
    <property type="match status" value="2"/>
</dbReference>
<dbReference type="EMBL" id="BAABHQ010000021">
    <property type="protein sequence ID" value="GAA4892025.1"/>
    <property type="molecule type" value="Genomic_DNA"/>
</dbReference>
<comment type="subcellular location">
    <subcellularLocation>
        <location evidence="1">Cell membrane</location>
        <topology evidence="1">Multi-pass membrane protein</topology>
    </subcellularLocation>
</comment>
<dbReference type="InterPro" id="IPR017871">
    <property type="entry name" value="ABC_transporter-like_CS"/>
</dbReference>
<dbReference type="InterPro" id="IPR027417">
    <property type="entry name" value="P-loop_NTPase"/>
</dbReference>
<dbReference type="PANTHER" id="PTHR24221:SF654">
    <property type="entry name" value="ATP-BINDING CASSETTE SUB-FAMILY B MEMBER 6"/>
    <property type="match status" value="1"/>
</dbReference>
<feature type="region of interest" description="Disordered" evidence="7">
    <location>
        <begin position="639"/>
        <end position="658"/>
    </location>
</feature>
<dbReference type="Proteomes" id="UP001500457">
    <property type="component" value="Unassembled WGS sequence"/>
</dbReference>
<dbReference type="InterPro" id="IPR039421">
    <property type="entry name" value="Type_1_exporter"/>
</dbReference>
<dbReference type="PANTHER" id="PTHR24221">
    <property type="entry name" value="ATP-BINDING CASSETTE SUB-FAMILY B"/>
    <property type="match status" value="1"/>
</dbReference>
<feature type="transmembrane region" description="Helical" evidence="8">
    <location>
        <begin position="795"/>
        <end position="819"/>
    </location>
</feature>
<evidence type="ECO:0000256" key="1">
    <source>
        <dbReference type="ARBA" id="ARBA00004651"/>
    </source>
</evidence>
<gene>
    <name evidence="11" type="ORF">GCM10023203_52340</name>
</gene>
<reference evidence="12" key="1">
    <citation type="journal article" date="2019" name="Int. J. Syst. Evol. Microbiol.">
        <title>The Global Catalogue of Microorganisms (GCM) 10K type strain sequencing project: providing services to taxonomists for standard genome sequencing and annotation.</title>
        <authorList>
            <consortium name="The Broad Institute Genomics Platform"/>
            <consortium name="The Broad Institute Genome Sequencing Center for Infectious Disease"/>
            <person name="Wu L."/>
            <person name="Ma J."/>
        </authorList>
    </citation>
    <scope>NUCLEOTIDE SEQUENCE [LARGE SCALE GENOMIC DNA]</scope>
    <source>
        <strain evidence="12">JCM 17983</strain>
    </source>
</reference>
<dbReference type="Gene3D" id="3.40.50.300">
    <property type="entry name" value="P-loop containing nucleotide triphosphate hydrolases"/>
    <property type="match status" value="2"/>
</dbReference>
<dbReference type="InterPro" id="IPR036640">
    <property type="entry name" value="ABC1_TM_sf"/>
</dbReference>
<evidence type="ECO:0000256" key="8">
    <source>
        <dbReference type="SAM" id="Phobius"/>
    </source>
</evidence>
<sequence>MLHGDIGPRRPGRVTSGSWPGVDHGVRSARRAVGGPTYCGGARPHHHTPEGTTERTTEQARPTQGWVRRLARDCWRRPTLTVASLTASVLGVSLEAIGPLLIGTAVDRAVAGSTEGLGLLVAAMVVIAVVRFGAAFLRRYLGGRLSLGVQHDLRRRVFGSVSRLDGPKQDALRTGQVVSRANSDLQQVQGLLGMVPLVAGTLGQLVVSVAIMMWLSPLLTVVSLVVLPIGVVFTGRMRRRLFPATWSAQQRAAEVAQHVEETVTGVRVVKGFGQETREVGRLREAARRLYAERLRAAWLNAKLTPTLSALPTVGQLVVFALGGVLAVGGQISLGVFIAFTAYVAALVGPARLVAGLVVMGQLARAGVERVYELIDSQPEIVDAPDARPIPEGPLGVQLDDVRFGYARSEPVLDGLSLDIRAGETVALVGTAGSGKSTVALLAPRFYDVQGGALRIGPADDLVDVRDVHLEELRRAVGVVFEEAFLFSDTVRANIAYGCPDATEEQVRAAAVAAQADGFIAALPEGYDTRVGERGLTLSGGQRQRVALARALLYDPRVLVLDDATSAVDATTEAAIGETLRRVTAQRTTLVIAHRRSTLALADRIAVLDGGRVVDVGTRAELEARCRLFRELLAGPAERIDETGRVDEDANAPARDDAVPAVESVPAVDAVPAPTITRALWPDDPAPDRPVPAPAPAVVSVGAEALAGGIDGGGSPEMRTQIDRLPPATEEPDLHGEDPTAPDPAFRLGRLLRPVRWALAVAVVLIGLDAAATVAFPSLARLAVDGGIQSRSLDVLWLAVGLGVVVVAVDWLVVAAQTVLTARIGEGRLYLLRTRSFAHLQRLGLDYYERELGGRIMTRMTTDVDALSSFLQTGLAQAVVALLTIIGVAVALLVTDVELALVALAVMPVLVVATVIFRRLVSVAYAEARERVSVVNADLQENVAGLRVAQAHTHEAISAATFADNSDAYRRARLRAQRLIATYFPFAAMLSDLAQAAVLGVGAARVATGGLSPGVLAAFLLYLAMFFGPVQQLSQVFDGYQQARIGLLRIGELLRTPTSVPAPEHPVARGDLRGEVELRDVGFSYAGAETPALSGFSLHVPAGRTVALVGATGAGKSTVVKLVARFYDATSGAVLIDGVDVRDHDLPTLHRHLGVVPQEAHLFVGDVASNIAYGDPEATPARIEQAARDVGALDMIGTLPGGFRQPVGERGGGLSAGQRQLVALARAELVDPRLLLLDEATAALDPATEGAVLAAGERLAAPRTTFVVAHRLATAARADHIVVIDGGRILEEGTHDELLARDGAYARLWLAGAGTVDDAFGSDGVDGLADDDLARVG</sequence>
<feature type="compositionally biased region" description="Basic and acidic residues" evidence="7">
    <location>
        <begin position="639"/>
        <end position="657"/>
    </location>
</feature>
<keyword evidence="4 11" id="KW-0067">ATP-binding</keyword>
<dbReference type="GO" id="GO:0005524">
    <property type="term" value="F:ATP binding"/>
    <property type="evidence" value="ECO:0007669"/>
    <property type="project" value="UniProtKB-KW"/>
</dbReference>
<feature type="transmembrane region" description="Helical" evidence="8">
    <location>
        <begin position="899"/>
        <end position="920"/>
    </location>
</feature>
<name>A0ABP9F3T9_9PSEU</name>
<feature type="transmembrane region" description="Helical" evidence="8">
    <location>
        <begin position="190"/>
        <end position="212"/>
    </location>
</feature>